<sequence length="169" mass="17671">MDPGSESLPPPRGTIAAALPERWGGRAAQRPARPEPCDARSTRSPGGAADGRVFRPTWNTFRKTNGELITQPAGDRVPLARGEARGGAGVKACSACVSRLEAGEVSSIKSSSIIGVHFSLDSGSAYFGASPGQLGSDQKPQAEETRVRRLTSNGGRDLPPRALPRQARG</sequence>
<proteinExistence type="predicted"/>
<dbReference type="Proteomes" id="UP001176941">
    <property type="component" value="Chromosome 13"/>
</dbReference>
<reference evidence="2" key="1">
    <citation type="submission" date="2023-04" db="EMBL/GenBank/DDBJ databases">
        <authorList>
            <consortium name="ELIXIR-Norway"/>
        </authorList>
    </citation>
    <scope>NUCLEOTIDE SEQUENCE [LARGE SCALE GENOMIC DNA]</scope>
</reference>
<evidence type="ECO:0000313" key="3">
    <source>
        <dbReference type="Proteomes" id="UP001176941"/>
    </source>
</evidence>
<gene>
    <name evidence="2" type="ORF">MRATA1EN1_LOCUS4800</name>
</gene>
<name>A0ABN8Y5S7_RANTA</name>
<evidence type="ECO:0000313" key="2">
    <source>
        <dbReference type="EMBL" id="CAI9155838.1"/>
    </source>
</evidence>
<feature type="region of interest" description="Disordered" evidence="1">
    <location>
        <begin position="1"/>
        <end position="55"/>
    </location>
</feature>
<dbReference type="EMBL" id="OX459949">
    <property type="protein sequence ID" value="CAI9155838.1"/>
    <property type="molecule type" value="Genomic_DNA"/>
</dbReference>
<accession>A0ABN8Y5S7</accession>
<feature type="compositionally biased region" description="Basic and acidic residues" evidence="1">
    <location>
        <begin position="32"/>
        <end position="41"/>
    </location>
</feature>
<organism evidence="2 3">
    <name type="scientific">Rangifer tarandus platyrhynchus</name>
    <name type="common">Svalbard reindeer</name>
    <dbReference type="NCBI Taxonomy" id="3082113"/>
    <lineage>
        <taxon>Eukaryota</taxon>
        <taxon>Metazoa</taxon>
        <taxon>Chordata</taxon>
        <taxon>Craniata</taxon>
        <taxon>Vertebrata</taxon>
        <taxon>Euteleostomi</taxon>
        <taxon>Mammalia</taxon>
        <taxon>Eutheria</taxon>
        <taxon>Laurasiatheria</taxon>
        <taxon>Artiodactyla</taxon>
        <taxon>Ruminantia</taxon>
        <taxon>Pecora</taxon>
        <taxon>Cervidae</taxon>
        <taxon>Odocoileinae</taxon>
        <taxon>Rangifer</taxon>
    </lineage>
</organism>
<protein>
    <submittedName>
        <fullName evidence="2">Uncharacterized protein</fullName>
    </submittedName>
</protein>
<feature type="region of interest" description="Disordered" evidence="1">
    <location>
        <begin position="127"/>
        <end position="169"/>
    </location>
</feature>
<evidence type="ECO:0000256" key="1">
    <source>
        <dbReference type="SAM" id="MobiDB-lite"/>
    </source>
</evidence>
<keyword evidence="3" id="KW-1185">Reference proteome</keyword>